<accession>A0A5A7R885</accession>
<gene>
    <name evidence="1" type="ORF">STAS_31170</name>
</gene>
<keyword evidence="2" id="KW-1185">Reference proteome</keyword>
<protein>
    <submittedName>
        <fullName evidence="1">tRNA 2-thiocytidine biosynthesis protein TtcA</fullName>
    </submittedName>
</protein>
<name>A0A5A7R885_STRAF</name>
<reference evidence="2" key="1">
    <citation type="journal article" date="2019" name="Curr. Biol.">
        <title>Genome Sequence of Striga asiatica Provides Insight into the Evolution of Plant Parasitism.</title>
        <authorList>
            <person name="Yoshida S."/>
            <person name="Kim S."/>
            <person name="Wafula E.K."/>
            <person name="Tanskanen J."/>
            <person name="Kim Y.M."/>
            <person name="Honaas L."/>
            <person name="Yang Z."/>
            <person name="Spallek T."/>
            <person name="Conn C.E."/>
            <person name="Ichihashi Y."/>
            <person name="Cheong K."/>
            <person name="Cui S."/>
            <person name="Der J.P."/>
            <person name="Gundlach H."/>
            <person name="Jiao Y."/>
            <person name="Hori C."/>
            <person name="Ishida J.K."/>
            <person name="Kasahara H."/>
            <person name="Kiba T."/>
            <person name="Kim M.S."/>
            <person name="Koo N."/>
            <person name="Laohavisit A."/>
            <person name="Lee Y.H."/>
            <person name="Lumba S."/>
            <person name="McCourt P."/>
            <person name="Mortimer J.C."/>
            <person name="Mutuku J.M."/>
            <person name="Nomura T."/>
            <person name="Sasaki-Sekimoto Y."/>
            <person name="Seto Y."/>
            <person name="Wang Y."/>
            <person name="Wakatake T."/>
            <person name="Sakakibara H."/>
            <person name="Demura T."/>
            <person name="Yamaguchi S."/>
            <person name="Yoneyama K."/>
            <person name="Manabe R.I."/>
            <person name="Nelson D.C."/>
            <person name="Schulman A.H."/>
            <person name="Timko M.P."/>
            <person name="dePamphilis C.W."/>
            <person name="Choi D."/>
            <person name="Shirasu K."/>
        </authorList>
    </citation>
    <scope>NUCLEOTIDE SEQUENCE [LARGE SCALE GENOMIC DNA]</scope>
    <source>
        <strain evidence="2">cv. UVA1</strain>
    </source>
</reference>
<dbReference type="Proteomes" id="UP000325081">
    <property type="component" value="Unassembled WGS sequence"/>
</dbReference>
<evidence type="ECO:0000313" key="2">
    <source>
        <dbReference type="Proteomes" id="UP000325081"/>
    </source>
</evidence>
<dbReference type="EMBL" id="BKCP01010626">
    <property type="protein sequence ID" value="GER53632.1"/>
    <property type="molecule type" value="Genomic_DNA"/>
</dbReference>
<comment type="caution">
    <text evidence="1">The sequence shown here is derived from an EMBL/GenBank/DDBJ whole genome shotgun (WGS) entry which is preliminary data.</text>
</comment>
<proteinExistence type="predicted"/>
<evidence type="ECO:0000313" key="1">
    <source>
        <dbReference type="EMBL" id="GER53632.1"/>
    </source>
</evidence>
<sequence>MEGLCTFWQCPPQSLRVPEGTLAPQTRTYAVDSNFHSDSETSSEIGFDLLGGTVLILDSTFLCGFFSFTRKFSRDCLDDDDNILDFPVVFASVGGISRAFNASFSYESFSFTLEFSIVRFFAIIGLVACDSCKTSMNARRKEVMIMLIKWDFMLVKIEYGQRSTFLGILEKRRVATKLAFEIR</sequence>
<organism evidence="1 2">
    <name type="scientific">Striga asiatica</name>
    <name type="common">Asiatic witchweed</name>
    <name type="synonym">Buchnera asiatica</name>
    <dbReference type="NCBI Taxonomy" id="4170"/>
    <lineage>
        <taxon>Eukaryota</taxon>
        <taxon>Viridiplantae</taxon>
        <taxon>Streptophyta</taxon>
        <taxon>Embryophyta</taxon>
        <taxon>Tracheophyta</taxon>
        <taxon>Spermatophyta</taxon>
        <taxon>Magnoliopsida</taxon>
        <taxon>eudicotyledons</taxon>
        <taxon>Gunneridae</taxon>
        <taxon>Pentapetalae</taxon>
        <taxon>asterids</taxon>
        <taxon>lamiids</taxon>
        <taxon>Lamiales</taxon>
        <taxon>Orobanchaceae</taxon>
        <taxon>Buchnereae</taxon>
        <taxon>Striga</taxon>
    </lineage>
</organism>
<dbReference type="AlphaFoldDB" id="A0A5A7R885"/>